<dbReference type="GO" id="GO:0008010">
    <property type="term" value="F:structural constituent of chitin-based larval cuticle"/>
    <property type="evidence" value="ECO:0007669"/>
    <property type="project" value="TreeGrafter"/>
</dbReference>
<name>A0AAD5LPU5_9CRUS</name>
<dbReference type="PANTHER" id="PTHR10380:SF173">
    <property type="entry name" value="CUTICULAR PROTEIN 47EF, ISOFORM C-RELATED"/>
    <property type="match status" value="1"/>
</dbReference>
<dbReference type="AlphaFoldDB" id="A0AAD5LPU5"/>
<evidence type="ECO:0000256" key="3">
    <source>
        <dbReference type="SAM" id="MobiDB-lite"/>
    </source>
</evidence>
<accession>A0AAD5LPU5</accession>
<dbReference type="InterPro" id="IPR000618">
    <property type="entry name" value="Insect_cuticle"/>
</dbReference>
<feature type="compositionally biased region" description="Polar residues" evidence="3">
    <location>
        <begin position="601"/>
        <end position="632"/>
    </location>
</feature>
<feature type="compositionally biased region" description="Polar residues" evidence="3">
    <location>
        <begin position="572"/>
        <end position="584"/>
    </location>
</feature>
<protein>
    <submittedName>
        <fullName evidence="5">Uncharacterized protein</fullName>
    </submittedName>
</protein>
<evidence type="ECO:0000256" key="1">
    <source>
        <dbReference type="ARBA" id="ARBA00022460"/>
    </source>
</evidence>
<dbReference type="PROSITE" id="PS51155">
    <property type="entry name" value="CHIT_BIND_RR_2"/>
    <property type="match status" value="1"/>
</dbReference>
<organism evidence="5 6">
    <name type="scientific">Daphnia sinensis</name>
    <dbReference type="NCBI Taxonomy" id="1820382"/>
    <lineage>
        <taxon>Eukaryota</taxon>
        <taxon>Metazoa</taxon>
        <taxon>Ecdysozoa</taxon>
        <taxon>Arthropoda</taxon>
        <taxon>Crustacea</taxon>
        <taxon>Branchiopoda</taxon>
        <taxon>Diplostraca</taxon>
        <taxon>Cladocera</taxon>
        <taxon>Anomopoda</taxon>
        <taxon>Daphniidae</taxon>
        <taxon>Daphnia</taxon>
        <taxon>Daphnia similis group</taxon>
    </lineage>
</organism>
<dbReference type="GO" id="GO:0062129">
    <property type="term" value="C:chitin-based extracellular matrix"/>
    <property type="evidence" value="ECO:0007669"/>
    <property type="project" value="TreeGrafter"/>
</dbReference>
<keyword evidence="1 2" id="KW-0193">Cuticle</keyword>
<feature type="region of interest" description="Disordered" evidence="3">
    <location>
        <begin position="197"/>
        <end position="240"/>
    </location>
</feature>
<gene>
    <name evidence="5" type="ORF">GHT06_009798</name>
</gene>
<comment type="caution">
    <text evidence="5">The sequence shown here is derived from an EMBL/GenBank/DDBJ whole genome shotgun (WGS) entry which is preliminary data.</text>
</comment>
<feature type="signal peptide" evidence="4">
    <location>
        <begin position="1"/>
        <end position="17"/>
    </location>
</feature>
<feature type="compositionally biased region" description="Polar residues" evidence="3">
    <location>
        <begin position="204"/>
        <end position="227"/>
    </location>
</feature>
<evidence type="ECO:0000256" key="2">
    <source>
        <dbReference type="PROSITE-ProRule" id="PRU00497"/>
    </source>
</evidence>
<dbReference type="PANTHER" id="PTHR10380">
    <property type="entry name" value="CUTICLE PROTEIN"/>
    <property type="match status" value="1"/>
</dbReference>
<dbReference type="PRINTS" id="PR00947">
    <property type="entry name" value="CUTICLE"/>
</dbReference>
<reference evidence="5 6" key="1">
    <citation type="submission" date="2022-05" db="EMBL/GenBank/DDBJ databases">
        <title>A multi-omics perspective on studying reproductive biology in Daphnia sinensis.</title>
        <authorList>
            <person name="Jia J."/>
        </authorList>
    </citation>
    <scope>NUCLEOTIDE SEQUENCE [LARGE SCALE GENOMIC DNA]</scope>
    <source>
        <strain evidence="5 6">WSL</strain>
    </source>
</reference>
<keyword evidence="4" id="KW-0732">Signal</keyword>
<feature type="region of interest" description="Disordered" evidence="3">
    <location>
        <begin position="464"/>
        <end position="487"/>
    </location>
</feature>
<keyword evidence="6" id="KW-1185">Reference proteome</keyword>
<feature type="region of interest" description="Disordered" evidence="3">
    <location>
        <begin position="572"/>
        <end position="632"/>
    </location>
</feature>
<proteinExistence type="predicted"/>
<feature type="chain" id="PRO_5041993750" evidence="4">
    <location>
        <begin position="18"/>
        <end position="789"/>
    </location>
</feature>
<dbReference type="Pfam" id="PF00379">
    <property type="entry name" value="Chitin_bind_4"/>
    <property type="match status" value="1"/>
</dbReference>
<evidence type="ECO:0000256" key="4">
    <source>
        <dbReference type="SAM" id="SignalP"/>
    </source>
</evidence>
<sequence>MELLVVIATWLIVTADGYTFQKPVRPADVHYPMASHPRLNGGGYGGHQSLVSSGVNAVAGTRRLYTPRQPVNHAPGARSYFPKHSYVPVPVAPVSSAYRAQHGTTINTKLPHSAKVSSMIKPMTPKQPEKMVVVTSQSYPAVPAAKSHVPVYSPAYSPAAKPVPAEASNRPDTGSLITNLPLQRWIPSYGVSNTKTAAYPPYPTESTPAAGQQQRAKQPTGQVSTMKMKNEKEASNEGSLETPLQTAVLIIRKPSQETKMKSNSQTPDVPAIIPEMQPIVANDYPTPTFSPVTETVLTNPSTLPTPDTPSYQNPSVAVPFTLSPSTSVTNSYQEGVPHLAPEDKDLPLQPDAPAVHQLPEAPTEVNAVHTQQSVNSELNGEYGLPPVYPTTEGTVAMNDGSFSGESQEAIYKTNVNDQQLIPEPAVSYNVPLQSAHTTSTNLQSVEEIAPQIAETKEAVISEPSYAPRDAQQQPAEEHSTFRPTPVSSFDDSAIPKYVLGPYPSLVLPEPPLELASSAYGVAQLGVEEAQPILASQQSVGSYGVPAIRLDNTEHFPLQEQWGYYSAEPFQSTSSDISHSNTLPSSVGGGYQQPLATHPANHPQSSYGFQQPPQHSGYPSSQQSTTGSNNLYQTPHQTVTFEDLNSFQAAANRWIASNGANVVGRQHSAISDKVPVAILKSENVLNEDGSFSYNYETEDGIKVEASGYQKEIGADPEGRGTVAKGSYSYTAPDGVKISVTWVADENGFQPTGDHIPTPPPFSVDVGHLSASEKTGENAVPTGWVRPAFAY</sequence>
<dbReference type="InterPro" id="IPR050468">
    <property type="entry name" value="Cuticle_Struct_Prot"/>
</dbReference>
<dbReference type="Proteomes" id="UP000820818">
    <property type="component" value="Linkage Group LG1"/>
</dbReference>
<evidence type="ECO:0000313" key="5">
    <source>
        <dbReference type="EMBL" id="KAI9566000.1"/>
    </source>
</evidence>
<dbReference type="EMBL" id="WJBH02000001">
    <property type="protein sequence ID" value="KAI9566000.1"/>
    <property type="molecule type" value="Genomic_DNA"/>
</dbReference>
<evidence type="ECO:0000313" key="6">
    <source>
        <dbReference type="Proteomes" id="UP000820818"/>
    </source>
</evidence>